<comment type="caution">
    <text evidence="6">The sequence shown here is derived from an EMBL/GenBank/DDBJ whole genome shotgun (WGS) entry which is preliminary data.</text>
</comment>
<dbReference type="InterPro" id="IPR001496">
    <property type="entry name" value="SOCS_box"/>
</dbReference>
<evidence type="ECO:0000259" key="5">
    <source>
        <dbReference type="PROSITE" id="PS50225"/>
    </source>
</evidence>
<dbReference type="PROSITE" id="PS50294">
    <property type="entry name" value="WD_REPEATS_REGION"/>
    <property type="match status" value="2"/>
</dbReference>
<evidence type="ECO:0000256" key="1">
    <source>
        <dbReference type="ARBA" id="ARBA00022574"/>
    </source>
</evidence>
<keyword evidence="2" id="KW-0677">Repeat</keyword>
<feature type="domain" description="SOCS box" evidence="5">
    <location>
        <begin position="380"/>
        <end position="431"/>
    </location>
</feature>
<evidence type="ECO:0000256" key="3">
    <source>
        <dbReference type="ARBA" id="ARBA00022786"/>
    </source>
</evidence>
<evidence type="ECO:0000256" key="4">
    <source>
        <dbReference type="PROSITE-ProRule" id="PRU00221"/>
    </source>
</evidence>
<keyword evidence="1 4" id="KW-0853">WD repeat</keyword>
<dbReference type="SUPFAM" id="SSF158235">
    <property type="entry name" value="SOCS box-like"/>
    <property type="match status" value="1"/>
</dbReference>
<name>A0A815TR61_9BILA</name>
<organism evidence="6 7">
    <name type="scientific">Adineta steineri</name>
    <dbReference type="NCBI Taxonomy" id="433720"/>
    <lineage>
        <taxon>Eukaryota</taxon>
        <taxon>Metazoa</taxon>
        <taxon>Spiralia</taxon>
        <taxon>Gnathifera</taxon>
        <taxon>Rotifera</taxon>
        <taxon>Eurotatoria</taxon>
        <taxon>Bdelloidea</taxon>
        <taxon>Adinetida</taxon>
        <taxon>Adinetidae</taxon>
        <taxon>Adineta</taxon>
    </lineage>
</organism>
<gene>
    <name evidence="6" type="ORF">VCS650_LOCUS42485</name>
</gene>
<dbReference type="EMBL" id="CAJNON010002272">
    <property type="protein sequence ID" value="CAF1505531.1"/>
    <property type="molecule type" value="Genomic_DNA"/>
</dbReference>
<feature type="repeat" description="WD" evidence="4">
    <location>
        <begin position="253"/>
        <end position="294"/>
    </location>
</feature>
<dbReference type="CDD" id="cd03587">
    <property type="entry name" value="SOCS"/>
    <property type="match status" value="1"/>
</dbReference>
<dbReference type="AlphaFoldDB" id="A0A815TR61"/>
<dbReference type="PROSITE" id="PS00678">
    <property type="entry name" value="WD_REPEATS_1"/>
    <property type="match status" value="1"/>
</dbReference>
<dbReference type="SUPFAM" id="SSF50978">
    <property type="entry name" value="WD40 repeat-like"/>
    <property type="match status" value="1"/>
</dbReference>
<dbReference type="PANTHER" id="PTHR15622:SF2">
    <property type="entry name" value="U4_U6 SMALL NUCLEAR RIBONUCLEOPROTEIN PRP4"/>
    <property type="match status" value="1"/>
</dbReference>
<dbReference type="GO" id="GO:0000209">
    <property type="term" value="P:protein polyubiquitination"/>
    <property type="evidence" value="ECO:0007669"/>
    <property type="project" value="TreeGrafter"/>
</dbReference>
<dbReference type="InterPro" id="IPR015943">
    <property type="entry name" value="WD40/YVTN_repeat-like_dom_sf"/>
</dbReference>
<keyword evidence="3" id="KW-0833">Ubl conjugation pathway</keyword>
<dbReference type="SMART" id="SM00320">
    <property type="entry name" value="WD40"/>
    <property type="match status" value="6"/>
</dbReference>
<accession>A0A815TR61</accession>
<dbReference type="Pfam" id="PF00400">
    <property type="entry name" value="WD40"/>
    <property type="match status" value="3"/>
</dbReference>
<dbReference type="Proteomes" id="UP000663891">
    <property type="component" value="Unassembled WGS sequence"/>
</dbReference>
<dbReference type="OrthoDB" id="538223at2759"/>
<feature type="non-terminal residue" evidence="6">
    <location>
        <position position="1"/>
    </location>
</feature>
<dbReference type="Gene3D" id="2.130.10.10">
    <property type="entry name" value="YVTN repeat-like/Quinoprotein amine dehydrogenase"/>
    <property type="match status" value="3"/>
</dbReference>
<feature type="repeat" description="WD" evidence="4">
    <location>
        <begin position="168"/>
        <end position="201"/>
    </location>
</feature>
<evidence type="ECO:0000256" key="2">
    <source>
        <dbReference type="ARBA" id="ARBA00022737"/>
    </source>
</evidence>
<protein>
    <recommendedName>
        <fullName evidence="5">SOCS box domain-containing protein</fullName>
    </recommendedName>
</protein>
<dbReference type="InterPro" id="IPR019775">
    <property type="entry name" value="WD40_repeat_CS"/>
</dbReference>
<proteinExistence type="predicted"/>
<dbReference type="SMART" id="SM00969">
    <property type="entry name" value="SOCS_box"/>
    <property type="match status" value="1"/>
</dbReference>
<dbReference type="InterPro" id="IPR036322">
    <property type="entry name" value="WD40_repeat_dom_sf"/>
</dbReference>
<dbReference type="InterPro" id="IPR036036">
    <property type="entry name" value="SOCS_box-like_dom_sf"/>
</dbReference>
<dbReference type="InterPro" id="IPR001680">
    <property type="entry name" value="WD40_rpt"/>
</dbReference>
<evidence type="ECO:0000313" key="6">
    <source>
        <dbReference type="EMBL" id="CAF1505531.1"/>
    </source>
</evidence>
<dbReference type="GO" id="GO:0035556">
    <property type="term" value="P:intracellular signal transduction"/>
    <property type="evidence" value="ECO:0007669"/>
    <property type="project" value="InterPro"/>
</dbReference>
<dbReference type="PROSITE" id="PS50082">
    <property type="entry name" value="WD_REPEATS_2"/>
    <property type="match status" value="2"/>
</dbReference>
<dbReference type="PROSITE" id="PS50225">
    <property type="entry name" value="SOCS"/>
    <property type="match status" value="1"/>
</dbReference>
<evidence type="ECO:0000313" key="7">
    <source>
        <dbReference type="Proteomes" id="UP000663891"/>
    </source>
</evidence>
<dbReference type="InterPro" id="IPR051983">
    <property type="entry name" value="WSB_SOCS-box_domain"/>
</dbReference>
<reference evidence="6" key="1">
    <citation type="submission" date="2021-02" db="EMBL/GenBank/DDBJ databases">
        <authorList>
            <person name="Nowell W R."/>
        </authorList>
    </citation>
    <scope>NUCLEOTIDE SEQUENCE</scope>
</reference>
<dbReference type="PANTHER" id="PTHR15622">
    <property type="entry name" value="WD40 REPEAT PROTEIN"/>
    <property type="match status" value="1"/>
</dbReference>
<sequence length="438" mass="49465">CFINNLQLLMTNQSLATSNVLPLNDSLQNYLTSSTFLPNNVWKTSFSPCSHYLAIPKQDIYGIDCIIVIYCPNWHATSKTDELYVHEKFVCSSSVWSLAFGQRIIKTDSFDQNISLPLTRRELLGRRRSTLSVNNRFDFTKNLFLAAGLADGKINIWNVDNAELILVLTDHKSAVCGLAFTPCTMQLASCSHDTKIKLWDLLDDGNMYKTLDEWTHVINTVKWSPDETLLCAVGPYELVVLYDTATWEEIWKFEGHLHSVADCDFSSDSALLATASFDTRILLWSTITGELLKEFIHKIPIPLQIYAGGDNGAFVRSVVFTKYNQIIISTCDDNHVRLFPIESARLTEPSFKQSQNNVLCVTSAPDGKTMGIGTRNGEVHLWSILSTYKLPSLKSFCRITINSHAGIKRKEIVNLSLSNCLINYLLYKDIKSKQMYIV</sequence>